<dbReference type="Pfam" id="PF01078">
    <property type="entry name" value="Mg_chelatase"/>
    <property type="match status" value="1"/>
</dbReference>
<dbReference type="PANTHER" id="PTHR32039:SF7">
    <property type="entry name" value="COMPETENCE PROTEIN COMM"/>
    <property type="match status" value="1"/>
</dbReference>
<dbReference type="InterPro" id="IPR020568">
    <property type="entry name" value="Ribosomal_Su5_D2-typ_SF"/>
</dbReference>
<dbReference type="OrthoDB" id="9813147at2"/>
<evidence type="ECO:0000259" key="1">
    <source>
        <dbReference type="Pfam" id="PF01078"/>
    </source>
</evidence>
<dbReference type="EMBL" id="UFVD01000001">
    <property type="protein sequence ID" value="SUX11197.1"/>
    <property type="molecule type" value="Genomic_DNA"/>
</dbReference>
<dbReference type="SUPFAM" id="SSF54211">
    <property type="entry name" value="Ribosomal protein S5 domain 2-like"/>
    <property type="match status" value="1"/>
</dbReference>
<dbReference type="InterPro" id="IPR025158">
    <property type="entry name" value="Mg_chelat-rel_C"/>
</dbReference>
<dbReference type="InterPro" id="IPR000523">
    <property type="entry name" value="Mg_chelatse_chII-like_cat_dom"/>
</dbReference>
<dbReference type="Gene3D" id="3.40.50.300">
    <property type="entry name" value="P-loop containing nucleotide triphosphate hydrolases"/>
    <property type="match status" value="1"/>
</dbReference>
<gene>
    <name evidence="3" type="primary">comM</name>
    <name evidence="3" type="ORF">NCTC12475_01413</name>
</gene>
<dbReference type="InterPro" id="IPR014721">
    <property type="entry name" value="Ribsml_uS5_D2-typ_fold_subgr"/>
</dbReference>
<feature type="domain" description="Magnesium chelatase ChlI-like catalytic" evidence="1">
    <location>
        <begin position="200"/>
        <end position="403"/>
    </location>
</feature>
<dbReference type="Pfam" id="PF13335">
    <property type="entry name" value="Mg_chelatase_C"/>
    <property type="match status" value="1"/>
</dbReference>
<dbReference type="GeneID" id="93090061"/>
<dbReference type="GO" id="GO:0005524">
    <property type="term" value="F:ATP binding"/>
    <property type="evidence" value="ECO:0007669"/>
    <property type="project" value="InterPro"/>
</dbReference>
<reference evidence="3 4" key="1">
    <citation type="submission" date="2018-06" db="EMBL/GenBank/DDBJ databases">
        <authorList>
            <consortium name="Pathogen Informatics"/>
            <person name="Doyle S."/>
        </authorList>
    </citation>
    <scope>NUCLEOTIDE SEQUENCE [LARGE SCALE GENOMIC DNA]</scope>
    <source>
        <strain evidence="3 4">NCTC12475</strain>
    </source>
</reference>
<accession>A0A381DKW1</accession>
<proteinExistence type="predicted"/>
<protein>
    <submittedName>
        <fullName evidence="3">Putative Mg chelatase-like protein</fullName>
    </submittedName>
</protein>
<dbReference type="PANTHER" id="PTHR32039">
    <property type="entry name" value="MAGNESIUM-CHELATASE SUBUNIT CHLI"/>
    <property type="match status" value="1"/>
</dbReference>
<dbReference type="Pfam" id="PF13541">
    <property type="entry name" value="ChlI"/>
    <property type="match status" value="1"/>
</dbReference>
<dbReference type="InterPro" id="IPR045006">
    <property type="entry name" value="CHLI-like"/>
</dbReference>
<organism evidence="3 4">
    <name type="scientific">Campylobacter sputorum subsp. sputorum</name>
    <dbReference type="NCBI Taxonomy" id="32024"/>
    <lineage>
        <taxon>Bacteria</taxon>
        <taxon>Pseudomonadati</taxon>
        <taxon>Campylobacterota</taxon>
        <taxon>Epsilonproteobacteria</taxon>
        <taxon>Campylobacterales</taxon>
        <taxon>Campylobacteraceae</taxon>
        <taxon>Campylobacter</taxon>
    </lineage>
</organism>
<evidence type="ECO:0000313" key="3">
    <source>
        <dbReference type="EMBL" id="SUX11197.1"/>
    </source>
</evidence>
<dbReference type="RefSeq" id="WP_089181958.1">
    <property type="nucleotide sequence ID" value="NZ_CP043427.1"/>
</dbReference>
<name>A0A381DKW1_9BACT</name>
<dbReference type="Gene3D" id="3.30.230.10">
    <property type="match status" value="1"/>
</dbReference>
<dbReference type="AlphaFoldDB" id="A0A381DKW1"/>
<evidence type="ECO:0000259" key="2">
    <source>
        <dbReference type="Pfam" id="PF13335"/>
    </source>
</evidence>
<feature type="domain" description="Mg chelatase-related protein C-terminal" evidence="2">
    <location>
        <begin position="409"/>
        <end position="500"/>
    </location>
</feature>
<keyword evidence="4" id="KW-1185">Reference proteome</keyword>
<dbReference type="NCBIfam" id="TIGR00368">
    <property type="entry name" value="YifB family Mg chelatase-like AAA ATPase"/>
    <property type="match status" value="1"/>
</dbReference>
<dbReference type="Proteomes" id="UP000254920">
    <property type="component" value="Unassembled WGS sequence"/>
</dbReference>
<dbReference type="SUPFAM" id="SSF52540">
    <property type="entry name" value="P-loop containing nucleoside triphosphate hydrolases"/>
    <property type="match status" value="1"/>
</dbReference>
<dbReference type="InterPro" id="IPR027417">
    <property type="entry name" value="P-loop_NTPase"/>
</dbReference>
<dbReference type="InterPro" id="IPR004482">
    <property type="entry name" value="Mg_chelat-rel"/>
</dbReference>
<evidence type="ECO:0000313" key="4">
    <source>
        <dbReference type="Proteomes" id="UP000254920"/>
    </source>
</evidence>
<dbReference type="STRING" id="32024.GCA_000788295_01558"/>
<sequence length="505" mass="56921">MKTLKCATFCGELKLVEVESSFARGLPGFDIVGLADTTIKESILRVKSALNFIGFNFPAKKITINLSPSDFKKTGSHFDLSIALLILLQHLENIEPIFVFGELGLDGSVKSTANLFSILLFLSTKVKKAKILLPKDIANKAAMIPNLEIYAINSIQDAIKFFEDKQNEQEFKYTKTHKIFENFIEINGEKFIPNFDFSMDFSDIKGQGRAKTACLIAASGMHNVLFEGSPGCGKSMCAKRLRYILPPQSLDEILLSCAYSSLNNEDVEFSTLRSFRNPHHSSTRSSIFGGGSNRAKIGEVALANGGELFFDEFPHFSKQVLESLREPLEDNQILVSRVNSKVKYDTKFVFVAAQNPCPCGNYLSKDKICSCLPLDIKRYKSRISGPLLDRIDIYVLMDEISKNDKSDISSKEMYEKVILAFKKQKMRGQKELNGKMSDEDIKRFCILENDAKNMLDMAISRYQLSHRGINKILKTSRTIADLKEQEIIKKDDILESMSYKMVNEI</sequence>